<name>T0L4Y5_COLGC</name>
<feature type="compositionally biased region" description="Basic and acidic residues" evidence="1">
    <location>
        <begin position="1"/>
        <end position="15"/>
    </location>
</feature>
<dbReference type="Proteomes" id="UP000015530">
    <property type="component" value="Unassembled WGS sequence"/>
</dbReference>
<evidence type="ECO:0000313" key="2">
    <source>
        <dbReference type="EMBL" id="EQB46616.1"/>
    </source>
</evidence>
<reference evidence="3" key="1">
    <citation type="journal article" date="2013" name="Mol. Plant Microbe Interact.">
        <title>Global aspects of pacC regulation of pathogenicity genes in Colletotrichum gloeosporioides as revealed by transcriptome analysis.</title>
        <authorList>
            <person name="Alkan N."/>
            <person name="Meng X."/>
            <person name="Friedlander G."/>
            <person name="Reuveni E."/>
            <person name="Sukno S."/>
            <person name="Sherman A."/>
            <person name="Thon M."/>
            <person name="Fluhr R."/>
            <person name="Prusky D."/>
        </authorList>
    </citation>
    <scope>NUCLEOTIDE SEQUENCE [LARGE SCALE GENOMIC DNA]</scope>
    <source>
        <strain evidence="3">Cg-14</strain>
    </source>
</reference>
<evidence type="ECO:0000313" key="3">
    <source>
        <dbReference type="Proteomes" id="UP000015530"/>
    </source>
</evidence>
<sequence length="25" mass="2865">MNKEQADRSNRRDQKALTASVYPAD</sequence>
<evidence type="ECO:0000256" key="1">
    <source>
        <dbReference type="SAM" id="MobiDB-lite"/>
    </source>
</evidence>
<comment type="caution">
    <text evidence="2">The sequence shown here is derived from an EMBL/GenBank/DDBJ whole genome shotgun (WGS) entry which is preliminary data.</text>
</comment>
<dbReference type="EMBL" id="AMYD01003316">
    <property type="protein sequence ID" value="EQB46616.1"/>
    <property type="molecule type" value="Genomic_DNA"/>
</dbReference>
<gene>
    <name evidence="2" type="ORF">CGLO_14319</name>
</gene>
<proteinExistence type="predicted"/>
<protein>
    <submittedName>
        <fullName evidence="2">Uncharacterized protein</fullName>
    </submittedName>
</protein>
<accession>T0L4Y5</accession>
<organism evidence="2 3">
    <name type="scientific">Colletotrichum gloeosporioides (strain Cg-14)</name>
    <name type="common">Anthracnose fungus</name>
    <name type="synonym">Glomerella cingulata</name>
    <dbReference type="NCBI Taxonomy" id="1237896"/>
    <lineage>
        <taxon>Eukaryota</taxon>
        <taxon>Fungi</taxon>
        <taxon>Dikarya</taxon>
        <taxon>Ascomycota</taxon>
        <taxon>Pezizomycotina</taxon>
        <taxon>Sordariomycetes</taxon>
        <taxon>Hypocreomycetidae</taxon>
        <taxon>Glomerellales</taxon>
        <taxon>Glomerellaceae</taxon>
        <taxon>Colletotrichum</taxon>
        <taxon>Colletotrichum gloeosporioides species complex</taxon>
    </lineage>
</organism>
<dbReference type="HOGENOM" id="CLU_3419405_0_0_1"/>
<feature type="region of interest" description="Disordered" evidence="1">
    <location>
        <begin position="1"/>
        <end position="25"/>
    </location>
</feature>
<dbReference type="AlphaFoldDB" id="T0L4Y5"/>